<protein>
    <submittedName>
        <fullName evidence="1">Uncharacterized protein</fullName>
    </submittedName>
</protein>
<accession>A0A8S0UY34</accession>
<dbReference type="Gramene" id="OE9A113686T1">
    <property type="protein sequence ID" value="OE9A113686C1"/>
    <property type="gene ID" value="OE9A113686"/>
</dbReference>
<proteinExistence type="predicted"/>
<gene>
    <name evidence="1" type="ORF">OLEA9_A113686</name>
</gene>
<dbReference type="EMBL" id="CACTIH010009057">
    <property type="protein sequence ID" value="CAA3021581.1"/>
    <property type="molecule type" value="Genomic_DNA"/>
</dbReference>
<evidence type="ECO:0000313" key="2">
    <source>
        <dbReference type="Proteomes" id="UP000594638"/>
    </source>
</evidence>
<reference evidence="1 2" key="1">
    <citation type="submission" date="2019-12" db="EMBL/GenBank/DDBJ databases">
        <authorList>
            <person name="Alioto T."/>
            <person name="Alioto T."/>
            <person name="Gomez Garrido J."/>
        </authorList>
    </citation>
    <scope>NUCLEOTIDE SEQUENCE [LARGE SCALE GENOMIC DNA]</scope>
</reference>
<name>A0A8S0UY34_OLEEU</name>
<keyword evidence="2" id="KW-1185">Reference proteome</keyword>
<comment type="caution">
    <text evidence="1">The sequence shown here is derived from an EMBL/GenBank/DDBJ whole genome shotgun (WGS) entry which is preliminary data.</text>
</comment>
<dbReference type="Proteomes" id="UP000594638">
    <property type="component" value="Unassembled WGS sequence"/>
</dbReference>
<sequence length="259" mass="27745">MANPGTVRSTQVGEPHGLALSPPGAPCTVMGQAQFPPKINELVAAIRAVCENFGTKDFVGPMLLQIINSNVKSSISDGKAIGNHPIVPINTSNPELISTQAYVRDEESLDLIKASAIVLAPNSTNTPRIDFNQAYVRDEESLDLIKASAIVLAPNSTNTTVIKGHMRMGNNPIDRNEEQLTPNFNPQVMVIEPPSNPNSDNLVVTYGKAPPPLNSTTYNAPSEHVPPINSLANLTGNFEPPPQLKFKTNFAASSHIDIP</sequence>
<organism evidence="1 2">
    <name type="scientific">Olea europaea subsp. europaea</name>
    <dbReference type="NCBI Taxonomy" id="158383"/>
    <lineage>
        <taxon>Eukaryota</taxon>
        <taxon>Viridiplantae</taxon>
        <taxon>Streptophyta</taxon>
        <taxon>Embryophyta</taxon>
        <taxon>Tracheophyta</taxon>
        <taxon>Spermatophyta</taxon>
        <taxon>Magnoliopsida</taxon>
        <taxon>eudicotyledons</taxon>
        <taxon>Gunneridae</taxon>
        <taxon>Pentapetalae</taxon>
        <taxon>asterids</taxon>
        <taxon>lamiids</taxon>
        <taxon>Lamiales</taxon>
        <taxon>Oleaceae</taxon>
        <taxon>Oleeae</taxon>
        <taxon>Olea</taxon>
    </lineage>
</organism>
<dbReference type="AlphaFoldDB" id="A0A8S0UY34"/>
<evidence type="ECO:0000313" key="1">
    <source>
        <dbReference type="EMBL" id="CAA3021581.1"/>
    </source>
</evidence>